<dbReference type="AlphaFoldDB" id="A0A7X6I936"/>
<dbReference type="Pfam" id="PF00005">
    <property type="entry name" value="ABC_tran"/>
    <property type="match status" value="1"/>
</dbReference>
<sequence length="252" mass="28334">MGYPVVEVSRLTKAFNGFVAVNDLSFSIEAGEILGLLGPNGAGKTTLIQMLLGLITPTAGEIRILGLDLRRHREEIISQVNFSSTYVSLPTSLTVRENLTVFAKLYGIRKPERRIDELLEIFEIKRLKKTLTRHLSSGQLTRLSLAKALLNHPKVLFLDEPTASLDPDIADKTRRLLKSIRDQSRLTLLYTSHNMKEMEEISDRILFLHQGRILASGTPAEIVRRFAEKNLEDVFLKVARGSHPTERPEIAP</sequence>
<evidence type="ECO:0000256" key="4">
    <source>
        <dbReference type="ARBA" id="ARBA00022741"/>
    </source>
</evidence>
<keyword evidence="3" id="KW-0536">Nodulation</keyword>
<dbReference type="InterPro" id="IPR050763">
    <property type="entry name" value="ABC_transporter_ATP-binding"/>
</dbReference>
<dbReference type="GO" id="GO:0005524">
    <property type="term" value="F:ATP binding"/>
    <property type="evidence" value="ECO:0007669"/>
    <property type="project" value="UniProtKB-KW"/>
</dbReference>
<dbReference type="PANTHER" id="PTHR42711:SF5">
    <property type="entry name" value="ABC TRANSPORTER ATP-BINDING PROTEIN NATA"/>
    <property type="match status" value="1"/>
</dbReference>
<dbReference type="PROSITE" id="PS50893">
    <property type="entry name" value="ABC_TRANSPORTER_2"/>
    <property type="match status" value="1"/>
</dbReference>
<keyword evidence="5 7" id="KW-0067">ATP-binding</keyword>
<keyword evidence="4" id="KW-0547">Nucleotide-binding</keyword>
<dbReference type="InterPro" id="IPR017871">
    <property type="entry name" value="ABC_transporter-like_CS"/>
</dbReference>
<evidence type="ECO:0000256" key="2">
    <source>
        <dbReference type="ARBA" id="ARBA00022448"/>
    </source>
</evidence>
<evidence type="ECO:0000256" key="5">
    <source>
        <dbReference type="ARBA" id="ARBA00022840"/>
    </source>
</evidence>
<name>A0A7X6I936_9BACT</name>
<evidence type="ECO:0000256" key="1">
    <source>
        <dbReference type="ARBA" id="ARBA00005417"/>
    </source>
</evidence>
<dbReference type="RefSeq" id="WP_168057595.1">
    <property type="nucleotide sequence ID" value="NZ_VTOW01000001.1"/>
</dbReference>
<keyword evidence="2" id="KW-0813">Transport</keyword>
<keyword evidence="8" id="KW-1185">Reference proteome</keyword>
<dbReference type="InterPro" id="IPR003593">
    <property type="entry name" value="AAA+_ATPase"/>
</dbReference>
<evidence type="ECO:0000256" key="3">
    <source>
        <dbReference type="ARBA" id="ARBA00022458"/>
    </source>
</evidence>
<feature type="domain" description="ABC transporter" evidence="6">
    <location>
        <begin position="6"/>
        <end position="235"/>
    </location>
</feature>
<accession>A0A7X6I936</accession>
<dbReference type="SMART" id="SM00382">
    <property type="entry name" value="AAA"/>
    <property type="match status" value="1"/>
</dbReference>
<evidence type="ECO:0000313" key="8">
    <source>
        <dbReference type="Proteomes" id="UP000534783"/>
    </source>
</evidence>
<evidence type="ECO:0000259" key="6">
    <source>
        <dbReference type="PROSITE" id="PS50893"/>
    </source>
</evidence>
<dbReference type="InterPro" id="IPR003439">
    <property type="entry name" value="ABC_transporter-like_ATP-bd"/>
</dbReference>
<dbReference type="Gene3D" id="3.40.50.300">
    <property type="entry name" value="P-loop containing nucleotide triphosphate hydrolases"/>
    <property type="match status" value="1"/>
</dbReference>
<evidence type="ECO:0000313" key="7">
    <source>
        <dbReference type="EMBL" id="NKE69281.1"/>
    </source>
</evidence>
<organism evidence="7 8">
    <name type="scientific">Candidatus Manganitrophus noduliformans</name>
    <dbReference type="NCBI Taxonomy" id="2606439"/>
    <lineage>
        <taxon>Bacteria</taxon>
        <taxon>Pseudomonadati</taxon>
        <taxon>Nitrospirota</taxon>
        <taxon>Nitrospiria</taxon>
        <taxon>Candidatus Troglogloeales</taxon>
        <taxon>Candidatus Manganitrophaceae</taxon>
        <taxon>Candidatus Manganitrophus</taxon>
    </lineage>
</organism>
<dbReference type="EMBL" id="VTOW01000001">
    <property type="protein sequence ID" value="NKE69281.1"/>
    <property type="molecule type" value="Genomic_DNA"/>
</dbReference>
<dbReference type="GO" id="GO:0016887">
    <property type="term" value="F:ATP hydrolysis activity"/>
    <property type="evidence" value="ECO:0007669"/>
    <property type="project" value="InterPro"/>
</dbReference>
<reference evidence="7 8" key="1">
    <citation type="journal article" date="2020" name="Nature">
        <title>Bacterial chemolithoautotrophy via manganese oxidation.</title>
        <authorList>
            <person name="Yu H."/>
            <person name="Leadbetter J.R."/>
        </authorList>
    </citation>
    <scope>NUCLEOTIDE SEQUENCE [LARGE SCALE GENOMIC DNA]</scope>
    <source>
        <strain evidence="7 8">Mn-1</strain>
    </source>
</reference>
<dbReference type="Proteomes" id="UP000534783">
    <property type="component" value="Unassembled WGS sequence"/>
</dbReference>
<proteinExistence type="inferred from homology"/>
<gene>
    <name evidence="7" type="ORF">MNODULE_00745</name>
</gene>
<comment type="caution">
    <text evidence="7">The sequence shown here is derived from an EMBL/GenBank/DDBJ whole genome shotgun (WGS) entry which is preliminary data.</text>
</comment>
<dbReference type="PROSITE" id="PS00211">
    <property type="entry name" value="ABC_TRANSPORTER_1"/>
    <property type="match status" value="1"/>
</dbReference>
<dbReference type="SUPFAM" id="SSF52540">
    <property type="entry name" value="P-loop containing nucleoside triphosphate hydrolases"/>
    <property type="match status" value="1"/>
</dbReference>
<dbReference type="InterPro" id="IPR027417">
    <property type="entry name" value="P-loop_NTPase"/>
</dbReference>
<comment type="similarity">
    <text evidence="1">Belongs to the ABC transporter superfamily.</text>
</comment>
<dbReference type="PANTHER" id="PTHR42711">
    <property type="entry name" value="ABC TRANSPORTER ATP-BINDING PROTEIN"/>
    <property type="match status" value="1"/>
</dbReference>
<protein>
    <submittedName>
        <fullName evidence="7">ABC transporter ATP-binding protein</fullName>
    </submittedName>
</protein>